<dbReference type="Gene3D" id="3.90.180.10">
    <property type="entry name" value="Medium-chain alcohol dehydrogenases, catalytic domain"/>
    <property type="match status" value="1"/>
</dbReference>
<dbReference type="GO" id="GO:0046872">
    <property type="term" value="F:metal ion binding"/>
    <property type="evidence" value="ECO:0007669"/>
    <property type="project" value="UniProtKB-KW"/>
</dbReference>
<dbReference type="RefSeq" id="WP_349246807.1">
    <property type="nucleotide sequence ID" value="NZ_JASCXX010000035.1"/>
</dbReference>
<dbReference type="Pfam" id="PF08240">
    <property type="entry name" value="ADH_N"/>
    <property type="match status" value="1"/>
</dbReference>
<evidence type="ECO:0000313" key="5">
    <source>
        <dbReference type="EMBL" id="MDI6451399.1"/>
    </source>
</evidence>
<dbReference type="SUPFAM" id="SSF51735">
    <property type="entry name" value="NAD(P)-binding Rossmann-fold domains"/>
    <property type="match status" value="1"/>
</dbReference>
<reference evidence="5" key="1">
    <citation type="submission" date="2023-05" db="EMBL/GenBank/DDBJ databases">
        <title>Anaerotaeda fermentans gen. nov., sp. nov., a novel anaerobic planctomycete of the new family within the order Sedimentisphaerales isolated from Taman Peninsula, Russia.</title>
        <authorList>
            <person name="Khomyakova M.A."/>
            <person name="Merkel A.Y."/>
            <person name="Slobodkin A.I."/>
        </authorList>
    </citation>
    <scope>NUCLEOTIDE SEQUENCE</scope>
    <source>
        <strain evidence="5">M17dextr</strain>
    </source>
</reference>
<dbReference type="Pfam" id="PF00107">
    <property type="entry name" value="ADH_zinc_N"/>
    <property type="match status" value="1"/>
</dbReference>
<dbReference type="SMART" id="SM00829">
    <property type="entry name" value="PKS_ER"/>
    <property type="match status" value="1"/>
</dbReference>
<dbReference type="Proteomes" id="UP001431776">
    <property type="component" value="Unassembled WGS sequence"/>
</dbReference>
<dbReference type="Gene3D" id="3.40.50.720">
    <property type="entry name" value="NAD(P)-binding Rossmann-like Domain"/>
    <property type="match status" value="1"/>
</dbReference>
<evidence type="ECO:0000313" key="6">
    <source>
        <dbReference type="Proteomes" id="UP001431776"/>
    </source>
</evidence>
<gene>
    <name evidence="5" type="ORF">QJ522_20220</name>
</gene>
<dbReference type="InterPro" id="IPR013154">
    <property type="entry name" value="ADH-like_N"/>
</dbReference>
<dbReference type="InterPro" id="IPR050129">
    <property type="entry name" value="Zn_alcohol_dh"/>
</dbReference>
<accession>A0AAW6U646</accession>
<evidence type="ECO:0000256" key="3">
    <source>
        <dbReference type="ARBA" id="ARBA00023002"/>
    </source>
</evidence>
<comment type="caution">
    <text evidence="5">The sequence shown here is derived from an EMBL/GenBank/DDBJ whole genome shotgun (WGS) entry which is preliminary data.</text>
</comment>
<evidence type="ECO:0000256" key="2">
    <source>
        <dbReference type="ARBA" id="ARBA00022833"/>
    </source>
</evidence>
<dbReference type="SUPFAM" id="SSF50129">
    <property type="entry name" value="GroES-like"/>
    <property type="match status" value="1"/>
</dbReference>
<feature type="domain" description="Enoyl reductase (ER)" evidence="4">
    <location>
        <begin position="7"/>
        <end position="343"/>
    </location>
</feature>
<dbReference type="InterPro" id="IPR020843">
    <property type="entry name" value="ER"/>
</dbReference>
<dbReference type="GO" id="GO:0016491">
    <property type="term" value="F:oxidoreductase activity"/>
    <property type="evidence" value="ECO:0007669"/>
    <property type="project" value="UniProtKB-KW"/>
</dbReference>
<dbReference type="InterPro" id="IPR011032">
    <property type="entry name" value="GroES-like_sf"/>
</dbReference>
<keyword evidence="6" id="KW-1185">Reference proteome</keyword>
<dbReference type="AlphaFoldDB" id="A0AAW6U646"/>
<dbReference type="EMBL" id="JASCXX010000035">
    <property type="protein sequence ID" value="MDI6451399.1"/>
    <property type="molecule type" value="Genomic_DNA"/>
</dbReference>
<evidence type="ECO:0000259" key="4">
    <source>
        <dbReference type="SMART" id="SM00829"/>
    </source>
</evidence>
<proteinExistence type="predicted"/>
<dbReference type="PANTHER" id="PTHR43401:SF2">
    <property type="entry name" value="L-THREONINE 3-DEHYDROGENASE"/>
    <property type="match status" value="1"/>
</dbReference>
<keyword evidence="1" id="KW-0479">Metal-binding</keyword>
<dbReference type="PANTHER" id="PTHR43401">
    <property type="entry name" value="L-THREONINE 3-DEHYDROGENASE"/>
    <property type="match status" value="1"/>
</dbReference>
<sequence length="348" mass="37419">MRAAFLTAPQTIEIHDVPDPDVPEGGLVLQVRVCGICGSDLRRWKEGPPAGSGGVTPGHEAAGVVIAVDQRCTRFKVGDRLAITPDVHCGRCYYCQHERYNLCDHLQLVGITPGFPGGFAEQMALTPGILINGIVHPMPEGLSFAHAAVSEPSCSVLATHEKAGTREGDTVVVIGAGPTGCLHISVAKARKARVVVVQRSKVRQELARRFDPDLVVDAADDVVARVREFTDGLGADIAVCANPVAETQRQAVEMVRKGGKVLLFGGLPKANPMTTLDGNRIHYGEIEVIGTFSYHPRIHRRALDLLADGTLPAEKIITDRFSLDEIDRAYRTAASGNALKVLISFEKE</sequence>
<keyword evidence="2" id="KW-0862">Zinc</keyword>
<protein>
    <submittedName>
        <fullName evidence="5">Alcohol dehydrogenase catalytic domain-containing protein</fullName>
    </submittedName>
</protein>
<organism evidence="5 6">
    <name type="scientific">Anaerobaca lacustris</name>
    <dbReference type="NCBI Taxonomy" id="3044600"/>
    <lineage>
        <taxon>Bacteria</taxon>
        <taxon>Pseudomonadati</taxon>
        <taxon>Planctomycetota</taxon>
        <taxon>Phycisphaerae</taxon>
        <taxon>Sedimentisphaerales</taxon>
        <taxon>Anaerobacaceae</taxon>
        <taxon>Anaerobaca</taxon>
    </lineage>
</organism>
<keyword evidence="3" id="KW-0560">Oxidoreductase</keyword>
<evidence type="ECO:0000256" key="1">
    <source>
        <dbReference type="ARBA" id="ARBA00022723"/>
    </source>
</evidence>
<dbReference type="InterPro" id="IPR036291">
    <property type="entry name" value="NAD(P)-bd_dom_sf"/>
</dbReference>
<name>A0AAW6U646_9BACT</name>
<dbReference type="InterPro" id="IPR013149">
    <property type="entry name" value="ADH-like_C"/>
</dbReference>